<feature type="compositionally biased region" description="Basic and acidic residues" evidence="1">
    <location>
        <begin position="31"/>
        <end position="60"/>
    </location>
</feature>
<dbReference type="OrthoDB" id="7862777at2"/>
<evidence type="ECO:0000313" key="3">
    <source>
        <dbReference type="EMBL" id="SFD97066.1"/>
    </source>
</evidence>
<evidence type="ECO:0000256" key="2">
    <source>
        <dbReference type="SAM" id="SignalP"/>
    </source>
</evidence>
<name>A0A1I1WPL9_9RHOB</name>
<accession>A0A1I1WPL9</accession>
<sequence>MILRRANGLLNALVLLAVMFVAGVPDTASAHADDHAPSRSAALHEAHDSPVHQSDEEGAGHCHPGLDCFTAAVFILAVDITPPEFVTTTAYLTPFHMVDDVRPDMDLPPPRRHS</sequence>
<evidence type="ECO:0000313" key="4">
    <source>
        <dbReference type="Proteomes" id="UP000325289"/>
    </source>
</evidence>
<dbReference type="Proteomes" id="UP000325289">
    <property type="component" value="Unassembled WGS sequence"/>
</dbReference>
<reference evidence="3 4" key="1">
    <citation type="submission" date="2016-10" db="EMBL/GenBank/DDBJ databases">
        <authorList>
            <person name="Varghese N."/>
            <person name="Submissions S."/>
        </authorList>
    </citation>
    <scope>NUCLEOTIDE SEQUENCE [LARGE SCALE GENOMIC DNA]</scope>
    <source>
        <strain evidence="4">YIM D21,KCTC 23444,ACCC 10710</strain>
    </source>
</reference>
<dbReference type="AlphaFoldDB" id="A0A1I1WPL9"/>
<dbReference type="EMBL" id="FOMS01000005">
    <property type="protein sequence ID" value="SFD97066.1"/>
    <property type="molecule type" value="Genomic_DNA"/>
</dbReference>
<dbReference type="RefSeq" id="WP_107978284.1">
    <property type="nucleotide sequence ID" value="NZ_FOMS01000005.1"/>
</dbReference>
<evidence type="ECO:0008006" key="5">
    <source>
        <dbReference type="Google" id="ProtNLM"/>
    </source>
</evidence>
<feature type="chain" id="PRO_5009301966" description="DUF2946 domain-containing protein" evidence="2">
    <location>
        <begin position="31"/>
        <end position="114"/>
    </location>
</feature>
<gene>
    <name evidence="3" type="ORF">SAMN04515678_10526</name>
</gene>
<feature type="region of interest" description="Disordered" evidence="1">
    <location>
        <begin position="29"/>
        <end position="60"/>
    </location>
</feature>
<keyword evidence="2" id="KW-0732">Signal</keyword>
<keyword evidence="4" id="KW-1185">Reference proteome</keyword>
<feature type="signal peptide" evidence="2">
    <location>
        <begin position="1"/>
        <end position="30"/>
    </location>
</feature>
<protein>
    <recommendedName>
        <fullName evidence="5">DUF2946 domain-containing protein</fullName>
    </recommendedName>
</protein>
<proteinExistence type="predicted"/>
<organism evidence="3 4">
    <name type="scientific">Roseivivax sediminis</name>
    <dbReference type="NCBI Taxonomy" id="936889"/>
    <lineage>
        <taxon>Bacteria</taxon>
        <taxon>Pseudomonadati</taxon>
        <taxon>Pseudomonadota</taxon>
        <taxon>Alphaproteobacteria</taxon>
        <taxon>Rhodobacterales</taxon>
        <taxon>Roseobacteraceae</taxon>
        <taxon>Roseivivax</taxon>
    </lineage>
</organism>
<evidence type="ECO:0000256" key="1">
    <source>
        <dbReference type="SAM" id="MobiDB-lite"/>
    </source>
</evidence>